<reference evidence="4 5" key="1">
    <citation type="journal article" date="2018" name="Mol. Plant">
        <title>The genome of Artemisia annua provides insight into the evolution of Asteraceae family and artemisinin biosynthesis.</title>
        <authorList>
            <person name="Shen Q."/>
            <person name="Zhang L."/>
            <person name="Liao Z."/>
            <person name="Wang S."/>
            <person name="Yan T."/>
            <person name="Shi P."/>
            <person name="Liu M."/>
            <person name="Fu X."/>
            <person name="Pan Q."/>
            <person name="Wang Y."/>
            <person name="Lv Z."/>
            <person name="Lu X."/>
            <person name="Zhang F."/>
            <person name="Jiang W."/>
            <person name="Ma Y."/>
            <person name="Chen M."/>
            <person name="Hao X."/>
            <person name="Li L."/>
            <person name="Tang Y."/>
            <person name="Lv G."/>
            <person name="Zhou Y."/>
            <person name="Sun X."/>
            <person name="Brodelius P.E."/>
            <person name="Rose J.K.C."/>
            <person name="Tang K."/>
        </authorList>
    </citation>
    <scope>NUCLEOTIDE SEQUENCE [LARGE SCALE GENOMIC DNA]</scope>
    <source>
        <strain evidence="5">cv. Huhao1</strain>
        <tissue evidence="4">Leaf</tissue>
    </source>
</reference>
<proteinExistence type="predicted"/>
<name>A0A2U1QFY9_ARTAN</name>
<accession>A0A2U1QFY9</accession>
<dbReference type="InterPro" id="IPR002885">
    <property type="entry name" value="PPR_rpt"/>
</dbReference>
<dbReference type="PROSITE" id="PS51375">
    <property type="entry name" value="PPR"/>
    <property type="match status" value="1"/>
</dbReference>
<dbReference type="EMBL" id="PKPP01000152">
    <property type="protein sequence ID" value="PWA96924.1"/>
    <property type="molecule type" value="Genomic_DNA"/>
</dbReference>
<dbReference type="PANTHER" id="PTHR47930:SF2">
    <property type="entry name" value="PENTATRICOPEPTIDE REPEAT PROTEIN (AFU_ORTHOLOGUE AFUA_8G04250)"/>
    <property type="match status" value="1"/>
</dbReference>
<comment type="caution">
    <text evidence="4">The sequence shown here is derived from an EMBL/GenBank/DDBJ whole genome shotgun (WGS) entry which is preliminary data.</text>
</comment>
<evidence type="ECO:0000256" key="1">
    <source>
        <dbReference type="ARBA" id="ARBA00022737"/>
    </source>
</evidence>
<dbReference type="OrthoDB" id="778140at2759"/>
<dbReference type="STRING" id="35608.A0A2U1QFY9"/>
<keyword evidence="5" id="KW-1185">Reference proteome</keyword>
<evidence type="ECO:0000313" key="4">
    <source>
        <dbReference type="EMBL" id="PWA96924.1"/>
    </source>
</evidence>
<evidence type="ECO:0000313" key="5">
    <source>
        <dbReference type="Proteomes" id="UP000245207"/>
    </source>
</evidence>
<evidence type="ECO:0000256" key="2">
    <source>
        <dbReference type="PROSITE-ProRule" id="PRU00708"/>
    </source>
</evidence>
<dbReference type="InterPro" id="IPR011990">
    <property type="entry name" value="TPR-like_helical_dom_sf"/>
</dbReference>
<keyword evidence="1" id="KW-0677">Repeat</keyword>
<dbReference type="Gene3D" id="1.25.40.10">
    <property type="entry name" value="Tetratricopeptide repeat domain"/>
    <property type="match status" value="2"/>
</dbReference>
<sequence>MDGALLSCCFCNIYGTRVSVGFSTSRKTEMMSSQDNVGLRLLDISGTRVYLRKPIKKNADPHITNGDSKSLNESRQSFDNTMDWDPEEIETISSLFRGRIPQKPGKLGRERPLPLPVPYKNRPMGLPTSKKFARNTNILRKAISSRVYKDPTFLVGLAKEIKKLDPEEDVSLVLDKCSRFLRKGSLSMTVRELGHMGLPERALQIYCWVQEQPHLSPDDRLLASTVEVLARNHELKLSFKLEKFLSLSSKNVYEAVVRGFIRSGNLKLAYKLLSAAKNRKMMLDSGVYAKLILELGKNPDNRVLVLNLLEELGERDDLNLTQQDCTAIMKVCIKLGRFEIVESLYNWFKDSGMEPSVVIYTTLIHSRYSNNCYREALALVWEMEESNCLFDLPAYRVVIKLFVALNDLSRAVRYFSKLKEAGFSPAYDIYMDIIKVYAIHGRIAKCKEVCKEAEAAGFKLEEQTRSLLMELNE</sequence>
<dbReference type="PANTHER" id="PTHR47930">
    <property type="entry name" value="YALI0C12947P"/>
    <property type="match status" value="1"/>
</dbReference>
<feature type="region of interest" description="Disordered" evidence="3">
    <location>
        <begin position="100"/>
        <end position="127"/>
    </location>
</feature>
<protein>
    <submittedName>
        <fullName evidence="4">Tetratricopeptide repeat (TPR)-like superfamily protein</fullName>
    </submittedName>
</protein>
<dbReference type="Pfam" id="PF13812">
    <property type="entry name" value="PPR_3"/>
    <property type="match status" value="1"/>
</dbReference>
<feature type="repeat" description="PPR" evidence="2">
    <location>
        <begin position="391"/>
        <end position="425"/>
    </location>
</feature>
<gene>
    <name evidence="4" type="ORF">CTI12_AA034350</name>
</gene>
<dbReference type="Proteomes" id="UP000245207">
    <property type="component" value="Unassembled WGS sequence"/>
</dbReference>
<dbReference type="AlphaFoldDB" id="A0A2U1QFY9"/>
<feature type="compositionally biased region" description="Polar residues" evidence="3">
    <location>
        <begin position="65"/>
        <end position="80"/>
    </location>
</feature>
<evidence type="ECO:0000256" key="3">
    <source>
        <dbReference type="SAM" id="MobiDB-lite"/>
    </source>
</evidence>
<feature type="region of interest" description="Disordered" evidence="3">
    <location>
        <begin position="58"/>
        <end position="80"/>
    </location>
</feature>
<organism evidence="4 5">
    <name type="scientific">Artemisia annua</name>
    <name type="common">Sweet wormwood</name>
    <dbReference type="NCBI Taxonomy" id="35608"/>
    <lineage>
        <taxon>Eukaryota</taxon>
        <taxon>Viridiplantae</taxon>
        <taxon>Streptophyta</taxon>
        <taxon>Embryophyta</taxon>
        <taxon>Tracheophyta</taxon>
        <taxon>Spermatophyta</taxon>
        <taxon>Magnoliopsida</taxon>
        <taxon>eudicotyledons</taxon>
        <taxon>Gunneridae</taxon>
        <taxon>Pentapetalae</taxon>
        <taxon>asterids</taxon>
        <taxon>campanulids</taxon>
        <taxon>Asterales</taxon>
        <taxon>Asteraceae</taxon>
        <taxon>Asteroideae</taxon>
        <taxon>Anthemideae</taxon>
        <taxon>Artemisiinae</taxon>
        <taxon>Artemisia</taxon>
    </lineage>
</organism>